<dbReference type="EMBL" id="BCSZ01000059">
    <property type="protein sequence ID" value="GAT05460.1"/>
    <property type="molecule type" value="Genomic_DNA"/>
</dbReference>
<evidence type="ECO:0000259" key="1">
    <source>
        <dbReference type="Pfam" id="PF13936"/>
    </source>
</evidence>
<accession>A0A100WW26</accession>
<gene>
    <name evidence="2" type="ORF">RMCFA_5571</name>
</gene>
<reference evidence="3" key="2">
    <citation type="submission" date="2016-02" db="EMBL/GenBank/DDBJ databases">
        <title>Draft genome sequence of five rapidly growing Mycobacterium species.</title>
        <authorList>
            <person name="Katahira K."/>
            <person name="Gotou Y."/>
            <person name="Iida K."/>
            <person name="Ogura Y."/>
            <person name="Hayashi T."/>
        </authorList>
    </citation>
    <scope>NUCLEOTIDE SEQUENCE [LARGE SCALE GENOMIC DNA]</scope>
    <source>
        <strain evidence="3">JCM6368</strain>
    </source>
</reference>
<evidence type="ECO:0000313" key="3">
    <source>
        <dbReference type="Proteomes" id="UP000069705"/>
    </source>
</evidence>
<dbReference type="Pfam" id="PF13936">
    <property type="entry name" value="HTH_38"/>
    <property type="match status" value="1"/>
</dbReference>
<dbReference type="AlphaFoldDB" id="A0A100WW26"/>
<dbReference type="InterPro" id="IPR025246">
    <property type="entry name" value="IS30-like_HTH"/>
</dbReference>
<reference evidence="2 3" key="1">
    <citation type="journal article" date="2016" name="Genome Announc.">
        <title>Draft Genome Sequences of Five Rapidly Growing Mycobacterium Species, M. thermoresistibile, M. fortuitum subsp. acetamidolyticum, M. canariasense, M. brisbanense, and M. novocastrense.</title>
        <authorList>
            <person name="Katahira K."/>
            <person name="Ogura Y."/>
            <person name="Gotoh Y."/>
            <person name="Hayashi T."/>
        </authorList>
    </citation>
    <scope>NUCLEOTIDE SEQUENCE [LARGE SCALE GENOMIC DNA]</scope>
    <source>
        <strain evidence="2 3">JCM6368</strain>
    </source>
</reference>
<dbReference type="Proteomes" id="UP000069705">
    <property type="component" value="Unassembled WGS sequence"/>
</dbReference>
<protein>
    <submittedName>
        <fullName evidence="2">Gp50</fullName>
    </submittedName>
</protein>
<evidence type="ECO:0000313" key="2">
    <source>
        <dbReference type="EMBL" id="GAT05460.1"/>
    </source>
</evidence>
<sequence length="88" mass="9541">MPFRSVTVSVIITVVPNFWYSASVTQRGVIPPAQRARLRAAAQGVDKGHQALLSAVREAKNAGGSIRAIAEELGKSPQTIQRWLTETQ</sequence>
<feature type="domain" description="Transposase IS30-like HTH" evidence="1">
    <location>
        <begin position="59"/>
        <end position="82"/>
    </location>
</feature>
<proteinExistence type="predicted"/>
<organism evidence="2 3">
    <name type="scientific">Mycolicibacterium fortuitum subsp. acetamidolyticum</name>
    <dbReference type="NCBI Taxonomy" id="144550"/>
    <lineage>
        <taxon>Bacteria</taxon>
        <taxon>Bacillati</taxon>
        <taxon>Actinomycetota</taxon>
        <taxon>Actinomycetes</taxon>
        <taxon>Mycobacteriales</taxon>
        <taxon>Mycobacteriaceae</taxon>
        <taxon>Mycolicibacterium</taxon>
    </lineage>
</organism>
<comment type="caution">
    <text evidence="2">The sequence shown here is derived from an EMBL/GenBank/DDBJ whole genome shotgun (WGS) entry which is preliminary data.</text>
</comment>
<name>A0A100WW26_MYCFO</name>